<gene>
    <name evidence="14" type="ORF">SCHPADRAFT_357691</name>
</gene>
<evidence type="ECO:0000256" key="1">
    <source>
        <dbReference type="ARBA" id="ARBA00004477"/>
    </source>
</evidence>
<evidence type="ECO:0000256" key="9">
    <source>
        <dbReference type="ARBA" id="ARBA00022824"/>
    </source>
</evidence>
<dbReference type="PANTHER" id="PTHR12886:SF0">
    <property type="entry name" value="GPI MANNOSYLTRANSFERASE 1"/>
    <property type="match status" value="1"/>
</dbReference>
<dbReference type="Proteomes" id="UP000053477">
    <property type="component" value="Unassembled WGS sequence"/>
</dbReference>
<dbReference type="EMBL" id="KQ085958">
    <property type="protein sequence ID" value="KLO13493.1"/>
    <property type="molecule type" value="Genomic_DNA"/>
</dbReference>
<evidence type="ECO:0000256" key="2">
    <source>
        <dbReference type="ARBA" id="ARBA00004687"/>
    </source>
</evidence>
<dbReference type="AlphaFoldDB" id="A0A0H2RVQ2"/>
<dbReference type="GO" id="GO:0006506">
    <property type="term" value="P:GPI anchor biosynthetic process"/>
    <property type="evidence" value="ECO:0007669"/>
    <property type="project" value="UniProtKB-UniPathway"/>
</dbReference>
<dbReference type="GO" id="GO:0005789">
    <property type="term" value="C:endoplasmic reticulum membrane"/>
    <property type="evidence" value="ECO:0007669"/>
    <property type="project" value="UniProtKB-SubCell"/>
</dbReference>
<proteinExistence type="inferred from homology"/>
<feature type="transmembrane region" description="Helical" evidence="13">
    <location>
        <begin position="252"/>
        <end position="271"/>
    </location>
</feature>
<dbReference type="UniPathway" id="UPA00196"/>
<comment type="pathway">
    <text evidence="2 13">Glycolipid biosynthesis; glycosylphosphatidylinositol-anchor biosynthesis.</text>
</comment>
<evidence type="ECO:0000256" key="11">
    <source>
        <dbReference type="ARBA" id="ARBA00023136"/>
    </source>
</evidence>
<evidence type="ECO:0000313" key="14">
    <source>
        <dbReference type="EMBL" id="KLO13493.1"/>
    </source>
</evidence>
<name>A0A0H2RVQ2_9AGAM</name>
<feature type="transmembrane region" description="Helical" evidence="13">
    <location>
        <begin position="367"/>
        <end position="387"/>
    </location>
</feature>
<feature type="transmembrane region" description="Helical" evidence="13">
    <location>
        <begin position="407"/>
        <end position="424"/>
    </location>
</feature>
<feature type="transmembrane region" description="Helical" evidence="13">
    <location>
        <begin position="114"/>
        <end position="131"/>
    </location>
</feature>
<organism evidence="14 15">
    <name type="scientific">Schizopora paradoxa</name>
    <dbReference type="NCBI Taxonomy" id="27342"/>
    <lineage>
        <taxon>Eukaryota</taxon>
        <taxon>Fungi</taxon>
        <taxon>Dikarya</taxon>
        <taxon>Basidiomycota</taxon>
        <taxon>Agaricomycotina</taxon>
        <taxon>Agaricomycetes</taxon>
        <taxon>Hymenochaetales</taxon>
        <taxon>Schizoporaceae</taxon>
        <taxon>Schizopora</taxon>
    </lineage>
</organism>
<dbReference type="InterPro" id="IPR007704">
    <property type="entry name" value="PIG-M"/>
</dbReference>
<evidence type="ECO:0000256" key="4">
    <source>
        <dbReference type="ARBA" id="ARBA00013797"/>
    </source>
</evidence>
<keyword evidence="11 13" id="KW-0472">Membrane</keyword>
<comment type="function">
    <text evidence="12 13">Mannosyltransferase involved in glycosylphosphatidylinositol-anchor biosynthesis. Transfers the first alpha-1,4-mannose to GlcN-acyl-PI during GPI precursor assembly. Required for cell wall integrity.</text>
</comment>
<keyword evidence="10 13" id="KW-1133">Transmembrane helix</keyword>
<dbReference type="Pfam" id="PF05007">
    <property type="entry name" value="Mannosyl_trans"/>
    <property type="match status" value="1"/>
</dbReference>
<sequence length="477" mass="54160">MILRNFARRLNITNVVIASIAIHVALVFYSEWYDQHTQVGDFKYTDIDYEVFTDAARYLWDPSHDPKPESFAQGPLGKWLNLGNPYGRDTYRYTPLLALLLTPNIWLHRTFGKLLFSACDIVVGLLLYRILFKNVLPTRTTAKSEEKSQALECKALAFASLYLLNPFVITISTRGSSESTLGALVLLTLYYALSNNRLDSTAVMLGVATHWKIYPFIYAASLAAVLAREASPGAASLKSLLVNLVNRKSIRLALLSFGTFMALNAAMYLIWGYPFVFEAYLYHLHRLDHRHNFSPYWLPTYLSYQDHPEYPPPYPGLSSVMGKGDQLALWRRFIRSPLASFVPQMLLSLGSGLIIGSKGRKHLPFAWFIQTAAFVTLNRVCTSQYFLWYLTILPLVLPAMSMSLGKAVSVVALWVGAQGIWLHFAYKLEFLKMDTYYEVWGCSVLLLLVNFWAMFEIIKSYRWEAIASSSTAHVKAE</sequence>
<evidence type="ECO:0000256" key="3">
    <source>
        <dbReference type="ARBA" id="ARBA00011071"/>
    </source>
</evidence>
<dbReference type="GO" id="GO:0051751">
    <property type="term" value="F:alpha-1,4-mannosyltransferase activity"/>
    <property type="evidence" value="ECO:0007669"/>
    <property type="project" value="InterPro"/>
</dbReference>
<evidence type="ECO:0000256" key="10">
    <source>
        <dbReference type="ARBA" id="ARBA00022989"/>
    </source>
</evidence>
<evidence type="ECO:0000256" key="8">
    <source>
        <dbReference type="ARBA" id="ARBA00022692"/>
    </source>
</evidence>
<feature type="transmembrane region" description="Helical" evidence="13">
    <location>
        <begin position="12"/>
        <end position="30"/>
    </location>
</feature>
<keyword evidence="15" id="KW-1185">Reference proteome</keyword>
<evidence type="ECO:0000256" key="6">
    <source>
        <dbReference type="ARBA" id="ARBA00022676"/>
    </source>
</evidence>
<keyword evidence="9 13" id="KW-0256">Endoplasmic reticulum</keyword>
<dbReference type="FunCoup" id="A0A0H2RVQ2">
    <property type="interactions" value="310"/>
</dbReference>
<protein>
    <recommendedName>
        <fullName evidence="4 13">GPI mannosyltransferase 1</fullName>
        <ecNumber evidence="13">2.4.1.-</ecNumber>
    </recommendedName>
    <alternativeName>
        <fullName evidence="13">GPI mannosyltransferase I</fullName>
    </alternativeName>
</protein>
<feature type="transmembrane region" description="Helical" evidence="13">
    <location>
        <begin position="338"/>
        <end position="355"/>
    </location>
</feature>
<reference evidence="14 15" key="1">
    <citation type="submission" date="2015-04" db="EMBL/GenBank/DDBJ databases">
        <title>Complete genome sequence of Schizopora paradoxa KUC8140, a cosmopolitan wood degrader in East Asia.</title>
        <authorList>
            <consortium name="DOE Joint Genome Institute"/>
            <person name="Min B."/>
            <person name="Park H."/>
            <person name="Jang Y."/>
            <person name="Kim J.-J."/>
            <person name="Kim K.H."/>
            <person name="Pangilinan J."/>
            <person name="Lipzen A."/>
            <person name="Riley R."/>
            <person name="Grigoriev I.V."/>
            <person name="Spatafora J.W."/>
            <person name="Choi I.-G."/>
        </authorList>
    </citation>
    <scope>NUCLEOTIDE SEQUENCE [LARGE SCALE GENOMIC DNA]</scope>
    <source>
        <strain evidence="14 15">KUC8140</strain>
    </source>
</reference>
<dbReference type="STRING" id="27342.A0A0H2RVQ2"/>
<evidence type="ECO:0000313" key="15">
    <source>
        <dbReference type="Proteomes" id="UP000053477"/>
    </source>
</evidence>
<evidence type="ECO:0000256" key="13">
    <source>
        <dbReference type="RuleBase" id="RU365064"/>
    </source>
</evidence>
<keyword evidence="8 13" id="KW-0812">Transmembrane</keyword>
<evidence type="ECO:0000256" key="12">
    <source>
        <dbReference type="ARBA" id="ARBA00025399"/>
    </source>
</evidence>
<feature type="transmembrane region" description="Helical" evidence="13">
    <location>
        <begin position="436"/>
        <end position="455"/>
    </location>
</feature>
<dbReference type="OrthoDB" id="1741594at2759"/>
<accession>A0A0H2RVQ2</accession>
<evidence type="ECO:0000256" key="5">
    <source>
        <dbReference type="ARBA" id="ARBA00022502"/>
    </source>
</evidence>
<evidence type="ECO:0000256" key="7">
    <source>
        <dbReference type="ARBA" id="ARBA00022679"/>
    </source>
</evidence>
<keyword evidence="7 13" id="KW-0808">Transferase</keyword>
<dbReference type="GO" id="GO:1990529">
    <property type="term" value="C:glycosylphosphatidylinositol-mannosyltransferase I complex"/>
    <property type="evidence" value="ECO:0007669"/>
    <property type="project" value="TreeGrafter"/>
</dbReference>
<dbReference type="PANTHER" id="PTHR12886">
    <property type="entry name" value="PIG-M MANNOSYLTRANSFERASE"/>
    <property type="match status" value="1"/>
</dbReference>
<dbReference type="EC" id="2.4.1.-" evidence="13"/>
<dbReference type="GO" id="GO:0004376">
    <property type="term" value="F:GPI mannosyltransferase activity"/>
    <property type="evidence" value="ECO:0007669"/>
    <property type="project" value="InterPro"/>
</dbReference>
<comment type="similarity">
    <text evidence="3 13">Belongs to the PIGM family.</text>
</comment>
<keyword evidence="5 13" id="KW-0337">GPI-anchor biosynthesis</keyword>
<dbReference type="InParanoid" id="A0A0H2RVQ2"/>
<comment type="subcellular location">
    <subcellularLocation>
        <location evidence="1 13">Endoplasmic reticulum membrane</location>
        <topology evidence="1 13">Multi-pass membrane protein</topology>
    </subcellularLocation>
</comment>
<keyword evidence="6 13" id="KW-0328">Glycosyltransferase</keyword>